<reference evidence="2 3" key="1">
    <citation type="journal article" date="2018" name="Science">
        <title>The opium poppy genome and morphinan production.</title>
        <authorList>
            <person name="Guo L."/>
            <person name="Winzer T."/>
            <person name="Yang X."/>
            <person name="Li Y."/>
            <person name="Ning Z."/>
            <person name="He Z."/>
            <person name="Teodor R."/>
            <person name="Lu Y."/>
            <person name="Bowser T.A."/>
            <person name="Graham I.A."/>
            <person name="Ye K."/>
        </authorList>
    </citation>
    <scope>NUCLEOTIDE SEQUENCE [LARGE SCALE GENOMIC DNA]</scope>
    <source>
        <strain evidence="3">cv. HN1</strain>
        <tissue evidence="2">Leaves</tissue>
    </source>
</reference>
<feature type="compositionally biased region" description="Polar residues" evidence="1">
    <location>
        <begin position="40"/>
        <end position="64"/>
    </location>
</feature>
<evidence type="ECO:0000256" key="1">
    <source>
        <dbReference type="SAM" id="MobiDB-lite"/>
    </source>
</evidence>
<dbReference type="Proteomes" id="UP000316621">
    <property type="component" value="Chromosome 6"/>
</dbReference>
<feature type="region of interest" description="Disordered" evidence="1">
    <location>
        <begin position="15"/>
        <end position="64"/>
    </location>
</feature>
<sequence>MTVFKQKALLKKHNWTRTHIGNKEQLPTTTQFRPQDPEVGTSTTTTLQVSNSNGEHTPESSNAC</sequence>
<organism evidence="2 3">
    <name type="scientific">Papaver somniferum</name>
    <name type="common">Opium poppy</name>
    <dbReference type="NCBI Taxonomy" id="3469"/>
    <lineage>
        <taxon>Eukaryota</taxon>
        <taxon>Viridiplantae</taxon>
        <taxon>Streptophyta</taxon>
        <taxon>Embryophyta</taxon>
        <taxon>Tracheophyta</taxon>
        <taxon>Spermatophyta</taxon>
        <taxon>Magnoliopsida</taxon>
        <taxon>Ranunculales</taxon>
        <taxon>Papaveraceae</taxon>
        <taxon>Papaveroideae</taxon>
        <taxon>Papaver</taxon>
    </lineage>
</organism>
<dbReference type="EMBL" id="CM010720">
    <property type="protein sequence ID" value="RZC66338.1"/>
    <property type="molecule type" value="Genomic_DNA"/>
</dbReference>
<evidence type="ECO:0000313" key="3">
    <source>
        <dbReference type="Proteomes" id="UP000316621"/>
    </source>
</evidence>
<accession>A0A4Y7K319</accession>
<dbReference type="Gramene" id="RZC66338">
    <property type="protein sequence ID" value="RZC66338"/>
    <property type="gene ID" value="C5167_010029"/>
</dbReference>
<protein>
    <submittedName>
        <fullName evidence="2">Uncharacterized protein</fullName>
    </submittedName>
</protein>
<name>A0A4Y7K319_PAPSO</name>
<dbReference type="AlphaFoldDB" id="A0A4Y7K319"/>
<evidence type="ECO:0000313" key="2">
    <source>
        <dbReference type="EMBL" id="RZC66338.1"/>
    </source>
</evidence>
<keyword evidence="3" id="KW-1185">Reference proteome</keyword>
<gene>
    <name evidence="2" type="ORF">C5167_010029</name>
</gene>
<proteinExistence type="predicted"/>